<comment type="caution">
    <text evidence="1">The sequence shown here is derived from an EMBL/GenBank/DDBJ whole genome shotgun (WGS) entry which is preliminary data.</text>
</comment>
<evidence type="ECO:0000313" key="1">
    <source>
        <dbReference type="EMBL" id="CAL8069894.1"/>
    </source>
</evidence>
<gene>
    <name evidence="1" type="ORF">ODALV1_LOCUS980</name>
</gene>
<dbReference type="EMBL" id="CAXLJM020000004">
    <property type="protein sequence ID" value="CAL8069894.1"/>
    <property type="molecule type" value="Genomic_DNA"/>
</dbReference>
<name>A0ABP1PKB6_9HEXA</name>
<dbReference type="Gene3D" id="3.40.30.10">
    <property type="entry name" value="Glutaredoxin"/>
    <property type="match status" value="1"/>
</dbReference>
<protein>
    <submittedName>
        <fullName evidence="1">Uncharacterized protein</fullName>
    </submittedName>
</protein>
<reference evidence="1 2" key="1">
    <citation type="submission" date="2024-08" db="EMBL/GenBank/DDBJ databases">
        <authorList>
            <person name="Cucini C."/>
            <person name="Frati F."/>
        </authorList>
    </citation>
    <scope>NUCLEOTIDE SEQUENCE [LARGE SCALE GENOMIC DNA]</scope>
</reference>
<dbReference type="Proteomes" id="UP001642540">
    <property type="component" value="Unassembled WGS sequence"/>
</dbReference>
<accession>A0ABP1PKB6</accession>
<organism evidence="1 2">
    <name type="scientific">Orchesella dallaii</name>
    <dbReference type="NCBI Taxonomy" id="48710"/>
    <lineage>
        <taxon>Eukaryota</taxon>
        <taxon>Metazoa</taxon>
        <taxon>Ecdysozoa</taxon>
        <taxon>Arthropoda</taxon>
        <taxon>Hexapoda</taxon>
        <taxon>Collembola</taxon>
        <taxon>Entomobryomorpha</taxon>
        <taxon>Entomobryoidea</taxon>
        <taxon>Orchesellidae</taxon>
        <taxon>Orchesellinae</taxon>
        <taxon>Orchesella</taxon>
    </lineage>
</organism>
<sequence length="104" mass="11882">MYQSYHSSSKETHEVFSNLVMISSAIYTLYEMPVKLVEVEGFENFMTTVREQEAEALTKNIPLIVIIKSSNQPNGKSWCHDCVLRTKNKSYTPKLTPILEASVH</sequence>
<proteinExistence type="predicted"/>
<evidence type="ECO:0000313" key="2">
    <source>
        <dbReference type="Proteomes" id="UP001642540"/>
    </source>
</evidence>
<keyword evidence="2" id="KW-1185">Reference proteome</keyword>